<comment type="caution">
    <text evidence="4">The sequence shown here is derived from an EMBL/GenBank/DDBJ whole genome shotgun (WGS) entry which is preliminary data.</text>
</comment>
<comment type="similarity">
    <text evidence="1">Belongs to the short-chain dehydrogenases/reductases (SDR) family.</text>
</comment>
<proteinExistence type="inferred from homology"/>
<keyword evidence="5" id="KW-1185">Reference proteome</keyword>
<sequence length="199" mass="22754">VTGATSGIGKGYAHEVSKLSKDLIRFLLKELVYIFQEGRKEKKQQACCLAKRGLDVVLISRSMEKLKRVATKIEEQYGRRTKVIQADFTGGSEIYESIQAALQGLEIGILVNNVGMSQEVPQTFLRHPDVDKYVDDLVNCNMLSVVKAFVDFFSRALDIEYRSKGIIVQYSIMRQLFPVWFQESSVGYNFYRYAFKKLI</sequence>
<dbReference type="EMBL" id="JAIPUX010000035">
    <property type="protein sequence ID" value="KAH0631641.1"/>
    <property type="molecule type" value="Genomic_DNA"/>
</dbReference>
<dbReference type="InterPro" id="IPR051019">
    <property type="entry name" value="VLCFA-Steroid_DH"/>
</dbReference>
<dbReference type="PANTHER" id="PTHR43899">
    <property type="entry name" value="RH59310P"/>
    <property type="match status" value="1"/>
</dbReference>
<keyword evidence="3" id="KW-0560">Oxidoreductase</keyword>
<evidence type="ECO:0000313" key="5">
    <source>
        <dbReference type="Proteomes" id="UP000826234"/>
    </source>
</evidence>
<dbReference type="PANTHER" id="PTHR43899:SF13">
    <property type="entry name" value="RH59310P"/>
    <property type="match status" value="1"/>
</dbReference>
<dbReference type="InterPro" id="IPR002347">
    <property type="entry name" value="SDR_fam"/>
</dbReference>
<feature type="non-terminal residue" evidence="4">
    <location>
        <position position="1"/>
    </location>
</feature>
<evidence type="ECO:0000256" key="3">
    <source>
        <dbReference type="ARBA" id="ARBA00023002"/>
    </source>
</evidence>
<name>A0ABQ7TQJ8_PHRPL</name>
<evidence type="ECO:0000256" key="1">
    <source>
        <dbReference type="ARBA" id="ARBA00006484"/>
    </source>
</evidence>
<keyword evidence="2" id="KW-0443">Lipid metabolism</keyword>
<protein>
    <submittedName>
        <fullName evidence="4">Uncharacterized protein</fullName>
    </submittedName>
</protein>
<dbReference type="SUPFAM" id="SSF51735">
    <property type="entry name" value="NAD(P)-binding Rossmann-fold domains"/>
    <property type="match status" value="1"/>
</dbReference>
<gene>
    <name evidence="4" type="ORF">JD844_006077</name>
</gene>
<dbReference type="Pfam" id="PF00106">
    <property type="entry name" value="adh_short"/>
    <property type="match status" value="1"/>
</dbReference>
<dbReference type="Proteomes" id="UP000826234">
    <property type="component" value="Unassembled WGS sequence"/>
</dbReference>
<evidence type="ECO:0000256" key="2">
    <source>
        <dbReference type="ARBA" id="ARBA00022955"/>
    </source>
</evidence>
<keyword evidence="2" id="KW-0752">Steroid biosynthesis</keyword>
<keyword evidence="2" id="KW-0444">Lipid biosynthesis</keyword>
<dbReference type="InterPro" id="IPR036291">
    <property type="entry name" value="NAD(P)-bd_dom_sf"/>
</dbReference>
<evidence type="ECO:0000313" key="4">
    <source>
        <dbReference type="EMBL" id="KAH0631641.1"/>
    </source>
</evidence>
<reference evidence="4 5" key="1">
    <citation type="journal article" date="2022" name="Gigascience">
        <title>A chromosome-level genome assembly and annotation of the desert horned lizard, Phrynosoma platyrhinos, provides insight into chromosomal rearrangements among reptiles.</title>
        <authorList>
            <person name="Koochekian N."/>
            <person name="Ascanio A."/>
            <person name="Farleigh K."/>
            <person name="Card D.C."/>
            <person name="Schield D.R."/>
            <person name="Castoe T.A."/>
            <person name="Jezkova T."/>
        </authorList>
    </citation>
    <scope>NUCLEOTIDE SEQUENCE [LARGE SCALE GENOMIC DNA]</scope>
    <source>
        <strain evidence="4">NK-2021</strain>
    </source>
</reference>
<accession>A0ABQ7TQJ8</accession>
<dbReference type="Gene3D" id="3.40.50.720">
    <property type="entry name" value="NAD(P)-binding Rossmann-like Domain"/>
    <property type="match status" value="1"/>
</dbReference>
<organism evidence="4 5">
    <name type="scientific">Phrynosoma platyrhinos</name>
    <name type="common">Desert horned lizard</name>
    <dbReference type="NCBI Taxonomy" id="52577"/>
    <lineage>
        <taxon>Eukaryota</taxon>
        <taxon>Metazoa</taxon>
        <taxon>Chordata</taxon>
        <taxon>Craniata</taxon>
        <taxon>Vertebrata</taxon>
        <taxon>Euteleostomi</taxon>
        <taxon>Lepidosauria</taxon>
        <taxon>Squamata</taxon>
        <taxon>Bifurcata</taxon>
        <taxon>Unidentata</taxon>
        <taxon>Episquamata</taxon>
        <taxon>Toxicofera</taxon>
        <taxon>Iguania</taxon>
        <taxon>Phrynosomatidae</taxon>
        <taxon>Phrynosomatinae</taxon>
        <taxon>Phrynosoma</taxon>
    </lineage>
</organism>